<proteinExistence type="predicted"/>
<accession>A0ABD0U4V4</accession>
<keyword evidence="3" id="KW-1185">Reference proteome</keyword>
<reference evidence="2 3" key="1">
    <citation type="journal article" date="2024" name="Plant Biotechnol. J.">
        <title>Dendrobium thyrsiflorum genome and its molecular insights into genes involved in important horticultural traits.</title>
        <authorList>
            <person name="Chen B."/>
            <person name="Wang J.Y."/>
            <person name="Zheng P.J."/>
            <person name="Li K.L."/>
            <person name="Liang Y.M."/>
            <person name="Chen X.F."/>
            <person name="Zhang C."/>
            <person name="Zhao X."/>
            <person name="He X."/>
            <person name="Zhang G.Q."/>
            <person name="Liu Z.J."/>
            <person name="Xu Q."/>
        </authorList>
    </citation>
    <scope>NUCLEOTIDE SEQUENCE [LARGE SCALE GENOMIC DNA]</scope>
    <source>
        <strain evidence="2">GZMU011</strain>
    </source>
</reference>
<comment type="caution">
    <text evidence="2">The sequence shown here is derived from an EMBL/GenBank/DDBJ whole genome shotgun (WGS) entry which is preliminary data.</text>
</comment>
<feature type="region of interest" description="Disordered" evidence="1">
    <location>
        <begin position="18"/>
        <end position="40"/>
    </location>
</feature>
<dbReference type="AlphaFoldDB" id="A0ABD0U4V4"/>
<gene>
    <name evidence="2" type="ORF">M5K25_025772</name>
</gene>
<name>A0ABD0U4V4_DENTH</name>
<organism evidence="2 3">
    <name type="scientific">Dendrobium thyrsiflorum</name>
    <name type="common">Pinecone-like raceme dendrobium</name>
    <name type="synonym">Orchid</name>
    <dbReference type="NCBI Taxonomy" id="117978"/>
    <lineage>
        <taxon>Eukaryota</taxon>
        <taxon>Viridiplantae</taxon>
        <taxon>Streptophyta</taxon>
        <taxon>Embryophyta</taxon>
        <taxon>Tracheophyta</taxon>
        <taxon>Spermatophyta</taxon>
        <taxon>Magnoliopsida</taxon>
        <taxon>Liliopsida</taxon>
        <taxon>Asparagales</taxon>
        <taxon>Orchidaceae</taxon>
        <taxon>Epidendroideae</taxon>
        <taxon>Malaxideae</taxon>
        <taxon>Dendrobiinae</taxon>
        <taxon>Dendrobium</taxon>
    </lineage>
</organism>
<dbReference type="Proteomes" id="UP001552299">
    <property type="component" value="Unassembled WGS sequence"/>
</dbReference>
<evidence type="ECO:0000313" key="2">
    <source>
        <dbReference type="EMBL" id="KAL0907218.1"/>
    </source>
</evidence>
<protein>
    <submittedName>
        <fullName evidence="2">Uncharacterized protein</fullName>
    </submittedName>
</protein>
<evidence type="ECO:0000256" key="1">
    <source>
        <dbReference type="SAM" id="MobiDB-lite"/>
    </source>
</evidence>
<dbReference type="EMBL" id="JANQDX010000018">
    <property type="protein sequence ID" value="KAL0907218.1"/>
    <property type="molecule type" value="Genomic_DNA"/>
</dbReference>
<evidence type="ECO:0000313" key="3">
    <source>
        <dbReference type="Proteomes" id="UP001552299"/>
    </source>
</evidence>
<sequence>MAIVGNEHYSQMLENPFPQAENHSSFQPFGKGRESPSSGREPLFLPTFRQRLAPASSFQNEKRVDCPGRVRQATLEAGKVGVRLAACGSRRCNNREVRLRSLVRAEARRETQQARDVQEGLSDRTGRIQRSCVAQFSRVATGAGHTILGVSWASGGVRVAKGLPLVQHASVGSLRRRLKPRIAWTSKLVSRLEQKPNNLTMCRCRILPRVWISAENPWSLDEPRLIAARRFTATCSPLGMLPLYTMPAPPLPIMFSSLRQSSTSSQVKSRCWKAVSFHTLASLTCFNDLALIMATMAKTIEQRRRTITRSSLKEKEEI</sequence>